<feature type="region of interest" description="Disordered" evidence="1">
    <location>
        <begin position="184"/>
        <end position="273"/>
    </location>
</feature>
<organism evidence="2 3">
    <name type="scientific">Byssochlamys spectabilis</name>
    <name type="common">Paecilomyces variotii</name>
    <dbReference type="NCBI Taxonomy" id="264951"/>
    <lineage>
        <taxon>Eukaryota</taxon>
        <taxon>Fungi</taxon>
        <taxon>Dikarya</taxon>
        <taxon>Ascomycota</taxon>
        <taxon>Pezizomycotina</taxon>
        <taxon>Eurotiomycetes</taxon>
        <taxon>Eurotiomycetidae</taxon>
        <taxon>Eurotiales</taxon>
        <taxon>Thermoascaceae</taxon>
        <taxon>Paecilomyces</taxon>
    </lineage>
</organism>
<dbReference type="EMBL" id="RCNU01000006">
    <property type="protein sequence ID" value="RWQ95172.1"/>
    <property type="molecule type" value="Genomic_DNA"/>
</dbReference>
<dbReference type="VEuPathDB" id="FungiDB:C8Q69DRAFT_284427"/>
<keyword evidence="3" id="KW-1185">Reference proteome</keyword>
<evidence type="ECO:0000313" key="3">
    <source>
        <dbReference type="Proteomes" id="UP000283841"/>
    </source>
</evidence>
<evidence type="ECO:0000313" key="2">
    <source>
        <dbReference type="EMBL" id="RWQ95172.1"/>
    </source>
</evidence>
<feature type="compositionally biased region" description="Basic and acidic residues" evidence="1">
    <location>
        <begin position="252"/>
        <end position="273"/>
    </location>
</feature>
<dbReference type="Proteomes" id="UP000283841">
    <property type="component" value="Unassembled WGS sequence"/>
</dbReference>
<reference evidence="2 3" key="1">
    <citation type="journal article" date="2018" name="Front. Microbiol.">
        <title>Genomic and genetic insights into a cosmopolitan fungus, Paecilomyces variotii (Eurotiales).</title>
        <authorList>
            <person name="Urquhart A.S."/>
            <person name="Mondo S.J."/>
            <person name="Makela M.R."/>
            <person name="Hane J.K."/>
            <person name="Wiebenga A."/>
            <person name="He G."/>
            <person name="Mihaltcheva S."/>
            <person name="Pangilinan J."/>
            <person name="Lipzen A."/>
            <person name="Barry K."/>
            <person name="de Vries R.P."/>
            <person name="Grigoriev I.V."/>
            <person name="Idnurm A."/>
        </authorList>
    </citation>
    <scope>NUCLEOTIDE SEQUENCE [LARGE SCALE GENOMIC DNA]</scope>
    <source>
        <strain evidence="2 3">CBS 101075</strain>
    </source>
</reference>
<evidence type="ECO:0000256" key="1">
    <source>
        <dbReference type="SAM" id="MobiDB-lite"/>
    </source>
</evidence>
<accession>A0A443HTM2</accession>
<protein>
    <submittedName>
        <fullName evidence="2">Uncharacterized protein</fullName>
    </submittedName>
</protein>
<proteinExistence type="predicted"/>
<comment type="caution">
    <text evidence="2">The sequence shown here is derived from an EMBL/GenBank/DDBJ whole genome shotgun (WGS) entry which is preliminary data.</text>
</comment>
<gene>
    <name evidence="2" type="ORF">C8Q69DRAFT_284427</name>
</gene>
<name>A0A443HTM2_BYSSP</name>
<dbReference type="AlphaFoldDB" id="A0A443HTM2"/>
<dbReference type="RefSeq" id="XP_028484817.1">
    <property type="nucleotide sequence ID" value="XM_028626947.1"/>
</dbReference>
<sequence>MPSLSGKDRNRDLPYAWYWKGDPLSRHRLEREPIMPLDTGPRRGTAACDYAPRPWLGRLSLASIIPTRRQRVSARPLGQMGPGFFSGENLLETRRSGRGLRSAHPFEPWEPPPFAGFEPPRGPGPAHPWCGTSSYPPRPPFDRGSRFPHGSYRSPRSPCTWPPDEQDGCEGCEDAVEYECDCSSDGDESCRSDEMGSMGGGSYRRRRPNRNHSTPQMIHPSREVPLNGQAYARDLSPCSPSPGRRFMAPYGERGESRVPRRAHYGDDIGLRRF</sequence>
<dbReference type="GeneID" id="39596224"/>